<keyword evidence="3" id="KW-1185">Reference proteome</keyword>
<accession>A0ABW1EJK2</accession>
<evidence type="ECO:0000256" key="1">
    <source>
        <dbReference type="SAM" id="MobiDB-lite"/>
    </source>
</evidence>
<evidence type="ECO:0008006" key="4">
    <source>
        <dbReference type="Google" id="ProtNLM"/>
    </source>
</evidence>
<dbReference type="InterPro" id="IPR011047">
    <property type="entry name" value="Quinoprotein_ADH-like_sf"/>
</dbReference>
<name>A0ABW1EJK2_9BACT</name>
<evidence type="ECO:0000313" key="2">
    <source>
        <dbReference type="EMBL" id="MFC5864484.1"/>
    </source>
</evidence>
<reference evidence="3" key="1">
    <citation type="journal article" date="2019" name="Int. J. Syst. Evol. Microbiol.">
        <title>The Global Catalogue of Microorganisms (GCM) 10K type strain sequencing project: providing services to taxonomists for standard genome sequencing and annotation.</title>
        <authorList>
            <consortium name="The Broad Institute Genomics Platform"/>
            <consortium name="The Broad Institute Genome Sequencing Center for Infectious Disease"/>
            <person name="Wu L."/>
            <person name="Ma J."/>
        </authorList>
    </citation>
    <scope>NUCLEOTIDE SEQUENCE [LARGE SCALE GENOMIC DNA]</scope>
    <source>
        <strain evidence="3">JCM 4087</strain>
    </source>
</reference>
<protein>
    <recommendedName>
        <fullName evidence="4">WD40 repeat domain-containing protein</fullName>
    </recommendedName>
</protein>
<proteinExistence type="predicted"/>
<gene>
    <name evidence="2" type="ORF">ACFPT7_19410</name>
</gene>
<evidence type="ECO:0000313" key="3">
    <source>
        <dbReference type="Proteomes" id="UP001596091"/>
    </source>
</evidence>
<feature type="region of interest" description="Disordered" evidence="1">
    <location>
        <begin position="109"/>
        <end position="139"/>
    </location>
</feature>
<dbReference type="Proteomes" id="UP001596091">
    <property type="component" value="Unassembled WGS sequence"/>
</dbReference>
<organism evidence="2 3">
    <name type="scientific">Acidicapsa dinghuensis</name>
    <dbReference type="NCBI Taxonomy" id="2218256"/>
    <lineage>
        <taxon>Bacteria</taxon>
        <taxon>Pseudomonadati</taxon>
        <taxon>Acidobacteriota</taxon>
        <taxon>Terriglobia</taxon>
        <taxon>Terriglobales</taxon>
        <taxon>Acidobacteriaceae</taxon>
        <taxon>Acidicapsa</taxon>
    </lineage>
</organism>
<dbReference type="EMBL" id="JBHSPH010000010">
    <property type="protein sequence ID" value="MFC5864484.1"/>
    <property type="molecule type" value="Genomic_DNA"/>
</dbReference>
<dbReference type="SUPFAM" id="SSF50998">
    <property type="entry name" value="Quinoprotein alcohol dehydrogenase-like"/>
    <property type="match status" value="1"/>
</dbReference>
<sequence>MPKKKPVPHRQPAAAHAVYPSHLDRVVGEVTFTLSHTVLKQAAKQRMYARQWKTMEKRLRGLGLQYVSKVGCALTLAAALPAVRCEPQTAPTADMANATAWSMALVNGGNAAQQKQKKQKHQRSAANPNERKPDAEIPVGPLGFAPPAPFYIGDRYAQVSLDFLDENSLLFTFRVPGLIARGQTAASNNEAERHIHAVVLSIPDGKINAETLWTLHDHARYLWKLRNGRFILRDRDSLEVGDSSLHLAPYLRFPGEVNHIELDPEQNWLVADTTEPIPARQEQAANGVSVAAEDLPLSAAASVVTHGGGAAAQRTNGGMRDLVRILDAKTGKVRLYSQVNGVVHLPVDGEGYYEALRGDGDRWMIAYEYFSGQTRNLGWVQSICDPPLDVPAPNVVVASGCLASGERQLSLLRRGADKDQGRLWTVTTPPNLVWPQLRDSDGGLRLARATLAVNHPVGIYNPLDASDIRGQMIQVFDLATGKPVIIVPASPVLDGGGNFALSPSGNRLAVLNAGSIQIYNLPPAPAMPEVSSTAQPAAKP</sequence>
<comment type="caution">
    <text evidence="2">The sequence shown here is derived from an EMBL/GenBank/DDBJ whole genome shotgun (WGS) entry which is preliminary data.</text>
</comment>